<sequence>MTKDDMMPVVIASSAGDAIKQFGMLASTPTLQLFGFGFELFDASGERGNKTHLRFLICMRIKVLTARFAYRESGCVLQENDLSQVGLPEVSSRYQTSTFRQM</sequence>
<name>A0A0E3BTZ0_9BURK</name>
<dbReference type="Proteomes" id="UP000029549">
    <property type="component" value="Unassembled WGS sequence"/>
</dbReference>
<accession>A0A0E3BTZ0</accession>
<reference evidence="1 2" key="1">
    <citation type="submission" date="2013-09" db="EMBL/GenBank/DDBJ databases">
        <title>High correlation between genotypes and phenotypes of environmental bacteria Comamonas testosteroni strains.</title>
        <authorList>
            <person name="Liu L."/>
            <person name="Zhu W."/>
            <person name="Xia X."/>
            <person name="Xu B."/>
            <person name="Luo M."/>
            <person name="Wang G."/>
        </authorList>
    </citation>
    <scope>NUCLEOTIDE SEQUENCE [LARGE SCALE GENOMIC DNA]</scope>
    <source>
        <strain evidence="1 2">DF2</strain>
    </source>
</reference>
<organism evidence="1 2">
    <name type="scientific">Comamonas thiooxydans</name>
    <dbReference type="NCBI Taxonomy" id="363952"/>
    <lineage>
        <taxon>Bacteria</taxon>
        <taxon>Pseudomonadati</taxon>
        <taxon>Pseudomonadota</taxon>
        <taxon>Betaproteobacteria</taxon>
        <taxon>Burkholderiales</taxon>
        <taxon>Comamonadaceae</taxon>
        <taxon>Comamonas</taxon>
    </lineage>
</organism>
<evidence type="ECO:0000313" key="1">
    <source>
        <dbReference type="EMBL" id="KGH03573.1"/>
    </source>
</evidence>
<proteinExistence type="predicted"/>
<dbReference type="EMBL" id="AWTP01000165">
    <property type="protein sequence ID" value="KGH03573.1"/>
    <property type="molecule type" value="Genomic_DNA"/>
</dbReference>
<evidence type="ECO:0000313" key="2">
    <source>
        <dbReference type="Proteomes" id="UP000029549"/>
    </source>
</evidence>
<keyword evidence="2" id="KW-1185">Reference proteome</keyword>
<protein>
    <submittedName>
        <fullName evidence="1">Uncharacterized protein</fullName>
    </submittedName>
</protein>
<gene>
    <name evidence="1" type="ORF">P608_25015</name>
</gene>
<dbReference type="AlphaFoldDB" id="A0A0E3BTZ0"/>
<comment type="caution">
    <text evidence="1">The sequence shown here is derived from an EMBL/GenBank/DDBJ whole genome shotgun (WGS) entry which is preliminary data.</text>
</comment>